<protein>
    <submittedName>
        <fullName evidence="2">1D-myo-inositol 2-acetamido-2-deoxy-alpha-D-glucopyranoside deacetylase</fullName>
        <ecNumber evidence="2">3.5.1.103</ecNumber>
    </submittedName>
</protein>
<dbReference type="EMBL" id="PVXO01000044">
    <property type="protein sequence ID" value="PRR78514.1"/>
    <property type="molecule type" value="Genomic_DNA"/>
</dbReference>
<keyword evidence="2" id="KW-0378">Hydrolase</keyword>
<accession>A0A2T0B3M9</accession>
<reference evidence="2 3" key="1">
    <citation type="submission" date="2018-03" db="EMBL/GenBank/DDBJ databases">
        <title>Genome sequence of Clostridium liquoris DSM 100320.</title>
        <authorList>
            <person name="Poehlein A."/>
            <person name="Daniel R."/>
        </authorList>
    </citation>
    <scope>NUCLEOTIDE SEQUENCE [LARGE SCALE GENOMIC DNA]</scope>
    <source>
        <strain evidence="2 3">DSM 100320</strain>
    </source>
</reference>
<dbReference type="AlphaFoldDB" id="A0A2T0B3M9"/>
<keyword evidence="1" id="KW-1133">Transmembrane helix</keyword>
<keyword evidence="1" id="KW-0812">Transmembrane</keyword>
<keyword evidence="3" id="KW-1185">Reference proteome</keyword>
<organism evidence="2 3">
    <name type="scientific">Clostridium liquoris</name>
    <dbReference type="NCBI Taxonomy" id="1289519"/>
    <lineage>
        <taxon>Bacteria</taxon>
        <taxon>Bacillati</taxon>
        <taxon>Bacillota</taxon>
        <taxon>Clostridia</taxon>
        <taxon>Eubacteriales</taxon>
        <taxon>Clostridiaceae</taxon>
        <taxon>Clostridium</taxon>
    </lineage>
</organism>
<dbReference type="Proteomes" id="UP000239706">
    <property type="component" value="Unassembled WGS sequence"/>
</dbReference>
<sequence length="471" mass="53427">MKSIKNKKRITVAILVVILLGVISFFLREFISNYAVRLNLDTIEAPGKGARVLVFAPHNDDETLGAAELIKETIKNGGEVKVALITNGDGFKEAIQFDYYNLNPKPKDYIDFGYIRQKESIEALNLLGVPKKNVIFLGYPDGGVSYLWNTYWDMNNTYISRHTQSNKSPYSNSYTKEAPYTGESVARDISKIINEYKPTYIVYPHPNDRHPDHWATNGFVKYVLASMNYKPEKELLYLVHRGYWPTPMKNEPGMYLVPPAKLIGIGTNWHALNMSEQDINEKKEAINSYKSQIKTLGPLLTAFERKNELLGEYSNVKLFISDNISGKIQPSNKNKVITDPLQDSLNLNLTKGADISGIYAEEGRNKDLNILIEANDEIENLTKYSINMILFMDNNIKRLNLQIKNGVVILTHVSKESIMNVNGIKAEVKGNILHVTIPSSTIGGFNHMFINADTSFEDRMMDKTAWRMVDR</sequence>
<dbReference type="GO" id="GO:0035595">
    <property type="term" value="F:N-acetylglucosaminylinositol deacetylase activity"/>
    <property type="evidence" value="ECO:0007669"/>
    <property type="project" value="UniProtKB-EC"/>
</dbReference>
<dbReference type="InterPro" id="IPR024078">
    <property type="entry name" value="LmbE-like_dom_sf"/>
</dbReference>
<dbReference type="EC" id="3.5.1.103" evidence="2"/>
<dbReference type="Pfam" id="PF02585">
    <property type="entry name" value="PIG-L"/>
    <property type="match status" value="1"/>
</dbReference>
<dbReference type="OrthoDB" id="9815144at2"/>
<proteinExistence type="predicted"/>
<dbReference type="PANTHER" id="PTHR12993:SF29">
    <property type="entry name" value="BLR3841 PROTEIN"/>
    <property type="match status" value="1"/>
</dbReference>
<gene>
    <name evidence="2" type="primary">mshB</name>
    <name evidence="2" type="ORF">CLLI_15980</name>
</gene>
<evidence type="ECO:0000313" key="3">
    <source>
        <dbReference type="Proteomes" id="UP000239706"/>
    </source>
</evidence>
<evidence type="ECO:0000256" key="1">
    <source>
        <dbReference type="SAM" id="Phobius"/>
    </source>
</evidence>
<comment type="caution">
    <text evidence="2">The sequence shown here is derived from an EMBL/GenBank/DDBJ whole genome shotgun (WGS) entry which is preliminary data.</text>
</comment>
<dbReference type="PANTHER" id="PTHR12993">
    <property type="entry name" value="N-ACETYLGLUCOSAMINYL-PHOSPHATIDYLINOSITOL DE-N-ACETYLASE-RELATED"/>
    <property type="match status" value="1"/>
</dbReference>
<name>A0A2T0B3M9_9CLOT</name>
<dbReference type="RefSeq" id="WP_106063694.1">
    <property type="nucleotide sequence ID" value="NZ_PVXO01000044.1"/>
</dbReference>
<dbReference type="Gene3D" id="3.40.50.10320">
    <property type="entry name" value="LmbE-like"/>
    <property type="match status" value="1"/>
</dbReference>
<keyword evidence="1" id="KW-0472">Membrane</keyword>
<feature type="transmembrane region" description="Helical" evidence="1">
    <location>
        <begin position="12"/>
        <end position="31"/>
    </location>
</feature>
<dbReference type="InterPro" id="IPR003737">
    <property type="entry name" value="GlcNAc_PI_deacetylase-related"/>
</dbReference>
<evidence type="ECO:0000313" key="2">
    <source>
        <dbReference type="EMBL" id="PRR78514.1"/>
    </source>
</evidence>
<dbReference type="SUPFAM" id="SSF102588">
    <property type="entry name" value="LmbE-like"/>
    <property type="match status" value="1"/>
</dbReference>